<dbReference type="CDD" id="cd01310">
    <property type="entry name" value="TatD_DNAse"/>
    <property type="match status" value="1"/>
</dbReference>
<dbReference type="PIRSF" id="PIRSF005902">
    <property type="entry name" value="DNase_TatD"/>
    <property type="match status" value="1"/>
</dbReference>
<feature type="binding site" evidence="1">
    <location>
        <position position="8"/>
    </location>
    <ligand>
        <name>a divalent metal cation</name>
        <dbReference type="ChEBI" id="CHEBI:60240"/>
        <label>1</label>
    </ligand>
</feature>
<feature type="binding site" evidence="1">
    <location>
        <position position="79"/>
    </location>
    <ligand>
        <name>a divalent metal cation</name>
        <dbReference type="ChEBI" id="CHEBI:60240"/>
        <label>1</label>
    </ligand>
</feature>
<accession>A0A099I5V8</accession>
<dbReference type="EMBL" id="JQIF01000049">
    <property type="protein sequence ID" value="KGJ52941.1"/>
    <property type="molecule type" value="Genomic_DNA"/>
</dbReference>
<dbReference type="PANTHER" id="PTHR46124:SF2">
    <property type="entry name" value="D-AMINOACYL-TRNA DEACYLASE"/>
    <property type="match status" value="1"/>
</dbReference>
<dbReference type="PANTHER" id="PTHR46124">
    <property type="entry name" value="D-AMINOACYL-TRNA DEACYLASE"/>
    <property type="match status" value="1"/>
</dbReference>
<feature type="binding site" evidence="1">
    <location>
        <position position="137"/>
    </location>
    <ligand>
        <name>a divalent metal cation</name>
        <dbReference type="ChEBI" id="CHEBI:60240"/>
        <label>2</label>
    </ligand>
</feature>
<dbReference type="Proteomes" id="UP000030008">
    <property type="component" value="Unassembled WGS sequence"/>
</dbReference>
<proteinExistence type="predicted"/>
<evidence type="ECO:0000313" key="2">
    <source>
        <dbReference type="EMBL" id="KGJ52941.1"/>
    </source>
</evidence>
<gene>
    <name evidence="2" type="ORF">CIAN88_11650</name>
</gene>
<dbReference type="AlphaFoldDB" id="A0A099I5V8"/>
<comment type="caution">
    <text evidence="2">The sequence shown here is derived from an EMBL/GenBank/DDBJ whole genome shotgun (WGS) entry which is preliminary data.</text>
</comment>
<dbReference type="SUPFAM" id="SSF51556">
    <property type="entry name" value="Metallo-dependent hydrolases"/>
    <property type="match status" value="1"/>
</dbReference>
<sequence length="242" mass="28315">MIVDAHMHMEEAYPAEILKEQDIACIANAATPEEYKNLRKLQDRNPSLWISAGIHPWKVDEVHWDAMLPILEEVDIIGEIGLDSVWCNTDMTLQSRLFEQQLAFAQRYQKPVILHLKGREKEALEYLRRYENRYLVHWYSCDAWLQEYIDLGCWFTVGPSLPFDEAVQHVAACVPLDRMLVETDGISACTWCENRKVAPKEHGAILKRSMHKICEMRNISYEKLQEQMVVNCEKFIGQRFPF</sequence>
<feature type="binding site" evidence="1">
    <location>
        <position position="115"/>
    </location>
    <ligand>
        <name>a divalent metal cation</name>
        <dbReference type="ChEBI" id="CHEBI:60240"/>
        <label>2</label>
    </ligand>
</feature>
<evidence type="ECO:0000256" key="1">
    <source>
        <dbReference type="PIRSR" id="PIRSR005902-1"/>
    </source>
</evidence>
<dbReference type="InterPro" id="IPR001130">
    <property type="entry name" value="TatD-like"/>
</dbReference>
<dbReference type="Pfam" id="PF01026">
    <property type="entry name" value="TatD_DNase"/>
    <property type="match status" value="1"/>
</dbReference>
<feature type="binding site" evidence="1">
    <location>
        <position position="6"/>
    </location>
    <ligand>
        <name>a divalent metal cation</name>
        <dbReference type="ChEBI" id="CHEBI:60240"/>
        <label>1</label>
    </ligand>
</feature>
<organism evidence="2 3">
    <name type="scientific">Clostridium innocuum</name>
    <dbReference type="NCBI Taxonomy" id="1522"/>
    <lineage>
        <taxon>Bacteria</taxon>
        <taxon>Bacillati</taxon>
        <taxon>Bacillota</taxon>
        <taxon>Clostridia</taxon>
        <taxon>Eubacteriales</taxon>
        <taxon>Clostridiaceae</taxon>
        <taxon>Clostridium</taxon>
    </lineage>
</organism>
<dbReference type="GO" id="GO:0046872">
    <property type="term" value="F:metal ion binding"/>
    <property type="evidence" value="ECO:0007669"/>
    <property type="project" value="UniProtKB-KW"/>
</dbReference>
<evidence type="ECO:0000313" key="3">
    <source>
        <dbReference type="Proteomes" id="UP000030008"/>
    </source>
</evidence>
<reference evidence="2 3" key="1">
    <citation type="submission" date="2014-08" db="EMBL/GenBank/DDBJ databases">
        <title>Clostridium innocuum, an unnegligible vancomycin-resistant pathogen causing extra-intestinal infections.</title>
        <authorList>
            <person name="Feng Y."/>
            <person name="Chiu C.-H."/>
        </authorList>
    </citation>
    <scope>NUCLEOTIDE SEQUENCE [LARGE SCALE GENOMIC DNA]</scope>
    <source>
        <strain evidence="2 3">AN88</strain>
    </source>
</reference>
<feature type="binding site" evidence="1">
    <location>
        <position position="184"/>
    </location>
    <ligand>
        <name>a divalent metal cation</name>
        <dbReference type="ChEBI" id="CHEBI:60240"/>
        <label>1</label>
    </ligand>
</feature>
<keyword evidence="2" id="KW-0378">Hydrolase</keyword>
<dbReference type="InterPro" id="IPR032466">
    <property type="entry name" value="Metal_Hydrolase"/>
</dbReference>
<keyword evidence="1" id="KW-0479">Metal-binding</keyword>
<name>A0A099I5V8_CLOIN</name>
<dbReference type="Gene3D" id="3.20.20.140">
    <property type="entry name" value="Metal-dependent hydrolases"/>
    <property type="match status" value="1"/>
</dbReference>
<protein>
    <submittedName>
        <fullName evidence="2">Hydrolase TatD</fullName>
    </submittedName>
</protein>
<dbReference type="RefSeq" id="WP_044905566.1">
    <property type="nucleotide sequence ID" value="NZ_JQIF01000049.1"/>
</dbReference>
<dbReference type="GO" id="GO:0016788">
    <property type="term" value="F:hydrolase activity, acting on ester bonds"/>
    <property type="evidence" value="ECO:0007669"/>
    <property type="project" value="InterPro"/>
</dbReference>